<comment type="caution">
    <text evidence="1">The sequence shown here is derived from an EMBL/GenBank/DDBJ whole genome shotgun (WGS) entry which is preliminary data.</text>
</comment>
<proteinExistence type="predicted"/>
<dbReference type="InterPro" id="IPR011204">
    <property type="entry name" value="Virulence_RhuM-like"/>
</dbReference>
<dbReference type="Proteomes" id="UP000446348">
    <property type="component" value="Unassembled WGS sequence"/>
</dbReference>
<name>A0A845RNC8_9FIRM</name>
<dbReference type="OrthoDB" id="9802752at2"/>
<organism evidence="1 2">
    <name type="scientific">Anaerotruncus colihominis</name>
    <dbReference type="NCBI Taxonomy" id="169435"/>
    <lineage>
        <taxon>Bacteria</taxon>
        <taxon>Bacillati</taxon>
        <taxon>Bacillota</taxon>
        <taxon>Clostridia</taxon>
        <taxon>Eubacteriales</taxon>
        <taxon>Oscillospiraceae</taxon>
        <taxon>Anaerotruncus</taxon>
    </lineage>
</organism>
<gene>
    <name evidence="1" type="ORF">D3Z39_16310</name>
</gene>
<dbReference type="PANTHER" id="PTHR35810">
    <property type="entry name" value="CYTOPLASMIC PROTEIN-RELATED"/>
    <property type="match status" value="1"/>
</dbReference>
<protein>
    <submittedName>
        <fullName evidence="1">Cell filamentation protein Fic</fullName>
    </submittedName>
</protein>
<evidence type="ECO:0000313" key="2">
    <source>
        <dbReference type="Proteomes" id="UP000446348"/>
    </source>
</evidence>
<reference evidence="1 2" key="1">
    <citation type="submission" date="2018-08" db="EMBL/GenBank/DDBJ databases">
        <title>Murine metabolic-syndrome-specific gut microbial biobank.</title>
        <authorList>
            <person name="Liu C."/>
        </authorList>
    </citation>
    <scope>NUCLEOTIDE SEQUENCE [LARGE SCALE GENOMIC DNA]</scope>
    <source>
        <strain evidence="1 2">X69</strain>
    </source>
</reference>
<dbReference type="PIRSF" id="PIRSF015268">
    <property type="entry name" value="Virulence_RhuM"/>
    <property type="match status" value="1"/>
</dbReference>
<accession>A0A845RNC8</accession>
<dbReference type="Pfam" id="PF13310">
    <property type="entry name" value="Virulence_RhuM"/>
    <property type="match status" value="1"/>
</dbReference>
<dbReference type="AlphaFoldDB" id="A0A845RNC8"/>
<dbReference type="EMBL" id="QXWZ01000051">
    <property type="protein sequence ID" value="NBI80388.1"/>
    <property type="molecule type" value="Genomic_DNA"/>
</dbReference>
<sequence>MSERIKKQKDNITIRSSAAEYLTFVASTGDSAESIEMRYEDENIWLTQKMMAELYNVDVRTINYHIGKVFKDSELEERSTIRKFRIVQSEGSRQISREVNHYNLQMIIAVGFKVNNERAVQFRKWANAIVKDYTIKGWVMDEERLKNGGTVLTEKYFEEQLEKIREIRLSERKFYQKITDIYATALDYDRTAKTTKDFFAKVQNKMHFAVHGHTAAEVIYYRADADQPHMGLTSWKEAPLGKIMKSDVSIAKNYLTEDELYSLERIVSAYLDLAEDRARRRIPMTMEDWAKRLDIFLMADDREILTNAGTITAEIAKAHAESEFEKYRIIQDRLYESDYDRFLAMEQGAASDEDGQSGQGMTLL</sequence>
<evidence type="ECO:0000313" key="1">
    <source>
        <dbReference type="EMBL" id="NBI80388.1"/>
    </source>
</evidence>
<dbReference type="PANTHER" id="PTHR35810:SF1">
    <property type="entry name" value="CYTOPLASMIC PROTEIN"/>
    <property type="match status" value="1"/>
</dbReference>